<evidence type="ECO:0000313" key="4">
    <source>
        <dbReference type="EMBL" id="AZV43435.1"/>
    </source>
</evidence>
<feature type="domain" description="Nitroreductase" evidence="3">
    <location>
        <begin position="15"/>
        <end position="201"/>
    </location>
</feature>
<dbReference type="Proteomes" id="UP000283095">
    <property type="component" value="Chromosome"/>
</dbReference>
<dbReference type="Pfam" id="PF00881">
    <property type="entry name" value="Nitroreductase"/>
    <property type="match status" value="1"/>
</dbReference>
<dbReference type="PANTHER" id="PTHR43673">
    <property type="entry name" value="NAD(P)H NITROREDUCTASE YDGI-RELATED"/>
    <property type="match status" value="1"/>
</dbReference>
<dbReference type="InterPro" id="IPR000415">
    <property type="entry name" value="Nitroreductase-like"/>
</dbReference>
<evidence type="ECO:0000313" key="5">
    <source>
        <dbReference type="Proteomes" id="UP000283095"/>
    </source>
</evidence>
<evidence type="ECO:0000256" key="1">
    <source>
        <dbReference type="ARBA" id="ARBA00007118"/>
    </source>
</evidence>
<dbReference type="KEGG" id="pasa:BAOM_2826"/>
<evidence type="ECO:0000256" key="2">
    <source>
        <dbReference type="ARBA" id="ARBA00023002"/>
    </source>
</evidence>
<evidence type="ECO:0000259" key="3">
    <source>
        <dbReference type="Pfam" id="PF00881"/>
    </source>
</evidence>
<dbReference type="OrthoDB" id="9804207at2"/>
<comment type="similarity">
    <text evidence="1">Belongs to the nitroreductase family.</text>
</comment>
<dbReference type="AlphaFoldDB" id="A0A3Q9RJY9"/>
<name>A0A3Q9RJY9_9BACI</name>
<protein>
    <recommendedName>
        <fullName evidence="3">Nitroreductase domain-containing protein</fullName>
    </recommendedName>
</protein>
<dbReference type="RefSeq" id="WP_127760631.1">
    <property type="nucleotide sequence ID" value="NZ_CP026095.1"/>
</dbReference>
<keyword evidence="2" id="KW-0560">Oxidoreductase</keyword>
<reference evidence="4 5" key="1">
    <citation type="submission" date="2018-01" db="EMBL/GenBank/DDBJ databases">
        <title>Bacillus asahii Genome sequencing and assembly.</title>
        <authorList>
            <person name="Jiang H."/>
            <person name="Feng Y."/>
            <person name="Zhao F."/>
            <person name="Lin X."/>
        </authorList>
    </citation>
    <scope>NUCLEOTIDE SEQUENCE [LARGE SCALE GENOMIC DNA]</scope>
    <source>
        <strain evidence="4 5">OM18</strain>
    </source>
</reference>
<dbReference type="CDD" id="cd02136">
    <property type="entry name" value="PnbA_NfnB-like"/>
    <property type="match status" value="1"/>
</dbReference>
<dbReference type="InterPro" id="IPR029479">
    <property type="entry name" value="Nitroreductase"/>
</dbReference>
<sequence length="227" mass="25750">MKTQEVSEIDSIFQSRKTTRKYKNKPISKETLVKVFDDATRAPSWANSQPWEIYVAAGETLEELRSAYLQSYENGEPGQQEMPVPKEWPDYIQERMNQAYAASFKAMGIERDNQEAREANWKNNFAFFNAPVAVFLCLDASLTDWSILDLGHLGQSLMLAAKAHELDSTPAASSVSNPAHLRRILDIPESQKIVVGIMLGYADEDHPYNQTRSTRVPLEEVIHFRGI</sequence>
<dbReference type="PANTHER" id="PTHR43673:SF10">
    <property type="entry name" value="NADH DEHYDROGENASE_NAD(P)H NITROREDUCTASE XCC3605-RELATED"/>
    <property type="match status" value="1"/>
</dbReference>
<dbReference type="EMBL" id="CP026095">
    <property type="protein sequence ID" value="AZV43435.1"/>
    <property type="molecule type" value="Genomic_DNA"/>
</dbReference>
<dbReference type="SUPFAM" id="SSF55469">
    <property type="entry name" value="FMN-dependent nitroreductase-like"/>
    <property type="match status" value="1"/>
</dbReference>
<dbReference type="Gene3D" id="3.40.109.10">
    <property type="entry name" value="NADH Oxidase"/>
    <property type="match status" value="1"/>
</dbReference>
<proteinExistence type="inferred from homology"/>
<dbReference type="GO" id="GO:0016491">
    <property type="term" value="F:oxidoreductase activity"/>
    <property type="evidence" value="ECO:0007669"/>
    <property type="project" value="UniProtKB-KW"/>
</dbReference>
<organism evidence="4 5">
    <name type="scientific">Peribacillus asahii</name>
    <dbReference type="NCBI Taxonomy" id="228899"/>
    <lineage>
        <taxon>Bacteria</taxon>
        <taxon>Bacillati</taxon>
        <taxon>Bacillota</taxon>
        <taxon>Bacilli</taxon>
        <taxon>Bacillales</taxon>
        <taxon>Bacillaceae</taxon>
        <taxon>Peribacillus</taxon>
    </lineage>
</organism>
<accession>A0A3Q9RJY9</accession>
<gene>
    <name evidence="4" type="ORF">BAOM_2826</name>
</gene>